<evidence type="ECO:0000313" key="3">
    <source>
        <dbReference type="EMBL" id="NGY04622.1"/>
    </source>
</evidence>
<evidence type="ECO:0000256" key="1">
    <source>
        <dbReference type="SAM" id="MobiDB-lite"/>
    </source>
</evidence>
<evidence type="ECO:0000256" key="2">
    <source>
        <dbReference type="SAM" id="Phobius"/>
    </source>
</evidence>
<organism evidence="3 4">
    <name type="scientific">Solimonas terrae</name>
    <dbReference type="NCBI Taxonomy" id="1396819"/>
    <lineage>
        <taxon>Bacteria</taxon>
        <taxon>Pseudomonadati</taxon>
        <taxon>Pseudomonadota</taxon>
        <taxon>Gammaproteobacteria</taxon>
        <taxon>Nevskiales</taxon>
        <taxon>Nevskiaceae</taxon>
        <taxon>Solimonas</taxon>
    </lineage>
</organism>
<feature type="compositionally biased region" description="Low complexity" evidence="1">
    <location>
        <begin position="39"/>
        <end position="60"/>
    </location>
</feature>
<dbReference type="Proteomes" id="UP000472676">
    <property type="component" value="Unassembled WGS sequence"/>
</dbReference>
<protein>
    <recommendedName>
        <fullName evidence="5">Heme exporter protein D</fullName>
    </recommendedName>
</protein>
<keyword evidence="2" id="KW-0812">Transmembrane</keyword>
<dbReference type="EMBL" id="JAAMOW010000003">
    <property type="protein sequence ID" value="NGY04622.1"/>
    <property type="molecule type" value="Genomic_DNA"/>
</dbReference>
<reference evidence="3 4" key="1">
    <citation type="journal article" date="2014" name="Int. J. Syst. Evol. Microbiol.">
        <title>Solimonas terrae sp. nov., isolated from soil.</title>
        <authorList>
            <person name="Kim S.J."/>
            <person name="Moon J.Y."/>
            <person name="Weon H.Y."/>
            <person name="Ahn J.H."/>
            <person name="Chen W.M."/>
            <person name="Kwon S.W."/>
        </authorList>
    </citation>
    <scope>NUCLEOTIDE SEQUENCE [LARGE SCALE GENOMIC DNA]</scope>
    <source>
        <strain evidence="3 4">KIS83-12</strain>
    </source>
</reference>
<keyword evidence="4" id="KW-1185">Reference proteome</keyword>
<sequence length="71" mass="7648">METLPFVSLIIWSTGLCTLGLLGLSISDMFAERRRTRSRISQQRSLNLQAPAAGAGKPATAPVHEQLLKAA</sequence>
<proteinExistence type="predicted"/>
<comment type="caution">
    <text evidence="3">The sequence shown here is derived from an EMBL/GenBank/DDBJ whole genome shotgun (WGS) entry which is preliminary data.</text>
</comment>
<dbReference type="RefSeq" id="WP_166254327.1">
    <property type="nucleotide sequence ID" value="NZ_JAAMOW010000003.1"/>
</dbReference>
<evidence type="ECO:0008006" key="5">
    <source>
        <dbReference type="Google" id="ProtNLM"/>
    </source>
</evidence>
<feature type="transmembrane region" description="Helical" evidence="2">
    <location>
        <begin position="6"/>
        <end position="31"/>
    </location>
</feature>
<keyword evidence="2" id="KW-0472">Membrane</keyword>
<gene>
    <name evidence="3" type="ORF">G7Y85_07595</name>
</gene>
<feature type="region of interest" description="Disordered" evidence="1">
    <location>
        <begin position="38"/>
        <end position="60"/>
    </location>
</feature>
<dbReference type="AlphaFoldDB" id="A0A6M2BPT4"/>
<keyword evidence="2" id="KW-1133">Transmembrane helix</keyword>
<accession>A0A6M2BPT4</accession>
<name>A0A6M2BPT4_9GAMM</name>
<evidence type="ECO:0000313" key="4">
    <source>
        <dbReference type="Proteomes" id="UP000472676"/>
    </source>
</evidence>